<gene>
    <name evidence="1" type="ORF">SO802_031788</name>
</gene>
<sequence length="55" mass="6437">MAPTQRRLNKHKGAPVKVEVVECNTDQLSIIPKDLQLGKVERLITQCFQWFKMRL</sequence>
<organism evidence="1 2">
    <name type="scientific">Lithocarpus litseifolius</name>
    <dbReference type="NCBI Taxonomy" id="425828"/>
    <lineage>
        <taxon>Eukaryota</taxon>
        <taxon>Viridiplantae</taxon>
        <taxon>Streptophyta</taxon>
        <taxon>Embryophyta</taxon>
        <taxon>Tracheophyta</taxon>
        <taxon>Spermatophyta</taxon>
        <taxon>Magnoliopsida</taxon>
        <taxon>eudicotyledons</taxon>
        <taxon>Gunneridae</taxon>
        <taxon>Pentapetalae</taxon>
        <taxon>rosids</taxon>
        <taxon>fabids</taxon>
        <taxon>Fagales</taxon>
        <taxon>Fagaceae</taxon>
        <taxon>Lithocarpus</taxon>
    </lineage>
</organism>
<reference evidence="1 2" key="1">
    <citation type="submission" date="2024-01" db="EMBL/GenBank/DDBJ databases">
        <title>A telomere-to-telomere, gap-free genome of sweet tea (Lithocarpus litseifolius).</title>
        <authorList>
            <person name="Zhou J."/>
        </authorList>
    </citation>
    <scope>NUCLEOTIDE SEQUENCE [LARGE SCALE GENOMIC DNA]</scope>
    <source>
        <strain evidence="1">Zhou-2022a</strain>
        <tissue evidence="1">Leaf</tissue>
    </source>
</reference>
<comment type="caution">
    <text evidence="1">The sequence shown here is derived from an EMBL/GenBank/DDBJ whole genome shotgun (WGS) entry which is preliminary data.</text>
</comment>
<protein>
    <submittedName>
        <fullName evidence="1">Uncharacterized protein</fullName>
    </submittedName>
</protein>
<dbReference type="AlphaFoldDB" id="A0AAW2BNX6"/>
<dbReference type="EMBL" id="JAZDWU010000011">
    <property type="protein sequence ID" value="KAK9986837.1"/>
    <property type="molecule type" value="Genomic_DNA"/>
</dbReference>
<keyword evidence="2" id="KW-1185">Reference proteome</keyword>
<dbReference type="Proteomes" id="UP001459277">
    <property type="component" value="Unassembled WGS sequence"/>
</dbReference>
<evidence type="ECO:0000313" key="2">
    <source>
        <dbReference type="Proteomes" id="UP001459277"/>
    </source>
</evidence>
<name>A0AAW2BNX6_9ROSI</name>
<proteinExistence type="predicted"/>
<accession>A0AAW2BNX6</accession>
<evidence type="ECO:0000313" key="1">
    <source>
        <dbReference type="EMBL" id="KAK9986837.1"/>
    </source>
</evidence>